<evidence type="ECO:0000313" key="3">
    <source>
        <dbReference type="EnsemblMetazoa" id="CapteP225286"/>
    </source>
</evidence>
<feature type="compositionally biased region" description="Polar residues" evidence="1">
    <location>
        <begin position="1"/>
        <end position="21"/>
    </location>
</feature>
<organism evidence="2">
    <name type="scientific">Capitella teleta</name>
    <name type="common">Polychaete worm</name>
    <dbReference type="NCBI Taxonomy" id="283909"/>
    <lineage>
        <taxon>Eukaryota</taxon>
        <taxon>Metazoa</taxon>
        <taxon>Spiralia</taxon>
        <taxon>Lophotrochozoa</taxon>
        <taxon>Annelida</taxon>
        <taxon>Polychaeta</taxon>
        <taxon>Sedentaria</taxon>
        <taxon>Scolecida</taxon>
        <taxon>Capitellidae</taxon>
        <taxon>Capitella</taxon>
    </lineage>
</organism>
<evidence type="ECO:0000256" key="1">
    <source>
        <dbReference type="SAM" id="MobiDB-lite"/>
    </source>
</evidence>
<gene>
    <name evidence="2" type="ORF">CAPTEDRAFT_225286</name>
</gene>
<sequence length="181" mass="20325">MFARQSASKENNSVSKTQVTQVPLGVLQPVSLNARCRPRSMQKKNKSFSKESRSPPMATKSKVSLKRTPRLANHKRHLSGIKPRKKVLSTPSPIPANSKAKRQLDFSSPTTFHNDWERVVCNLAERLMPDIDDLQSEKSANNSPSKFASTGSGTVIIHGLRPNRYDHENHNVAFSSHSQRW</sequence>
<dbReference type="HOGENOM" id="CLU_1490397_0_0_1"/>
<dbReference type="Proteomes" id="UP000014760">
    <property type="component" value="Unassembled WGS sequence"/>
</dbReference>
<evidence type="ECO:0000313" key="2">
    <source>
        <dbReference type="EMBL" id="ELT98467.1"/>
    </source>
</evidence>
<proteinExistence type="predicted"/>
<feature type="compositionally biased region" description="Basic residues" evidence="1">
    <location>
        <begin position="36"/>
        <end position="47"/>
    </location>
</feature>
<feature type="region of interest" description="Disordered" evidence="1">
    <location>
        <begin position="1"/>
        <end position="103"/>
    </location>
</feature>
<dbReference type="EMBL" id="KB307920">
    <property type="protein sequence ID" value="ELT98467.1"/>
    <property type="molecule type" value="Genomic_DNA"/>
</dbReference>
<name>R7TXX0_CAPTE</name>
<dbReference type="EnsemblMetazoa" id="CapteT225286">
    <property type="protein sequence ID" value="CapteP225286"/>
    <property type="gene ID" value="CapteG225286"/>
</dbReference>
<dbReference type="AlphaFoldDB" id="R7TXX0"/>
<protein>
    <submittedName>
        <fullName evidence="2 3">Uncharacterized protein</fullName>
    </submittedName>
</protein>
<feature type="compositionally biased region" description="Basic residues" evidence="1">
    <location>
        <begin position="63"/>
        <end position="87"/>
    </location>
</feature>
<reference evidence="2 4" key="2">
    <citation type="journal article" date="2013" name="Nature">
        <title>Insights into bilaterian evolution from three spiralian genomes.</title>
        <authorList>
            <person name="Simakov O."/>
            <person name="Marletaz F."/>
            <person name="Cho S.J."/>
            <person name="Edsinger-Gonzales E."/>
            <person name="Havlak P."/>
            <person name="Hellsten U."/>
            <person name="Kuo D.H."/>
            <person name="Larsson T."/>
            <person name="Lv J."/>
            <person name="Arendt D."/>
            <person name="Savage R."/>
            <person name="Osoegawa K."/>
            <person name="de Jong P."/>
            <person name="Grimwood J."/>
            <person name="Chapman J.A."/>
            <person name="Shapiro H."/>
            <person name="Aerts A."/>
            <person name="Otillar R.P."/>
            <person name="Terry A.Y."/>
            <person name="Boore J.L."/>
            <person name="Grigoriev I.V."/>
            <person name="Lindberg D.R."/>
            <person name="Seaver E.C."/>
            <person name="Weisblat D.A."/>
            <person name="Putnam N.H."/>
            <person name="Rokhsar D.S."/>
        </authorList>
    </citation>
    <scope>NUCLEOTIDE SEQUENCE</scope>
    <source>
        <strain evidence="2 4">I ESC-2004</strain>
    </source>
</reference>
<reference evidence="4" key="1">
    <citation type="submission" date="2012-12" db="EMBL/GenBank/DDBJ databases">
        <authorList>
            <person name="Hellsten U."/>
            <person name="Grimwood J."/>
            <person name="Chapman J.A."/>
            <person name="Shapiro H."/>
            <person name="Aerts A."/>
            <person name="Otillar R.P."/>
            <person name="Terry A.Y."/>
            <person name="Boore J.L."/>
            <person name="Simakov O."/>
            <person name="Marletaz F."/>
            <person name="Cho S.-J."/>
            <person name="Edsinger-Gonzales E."/>
            <person name="Havlak P."/>
            <person name="Kuo D.-H."/>
            <person name="Larsson T."/>
            <person name="Lv J."/>
            <person name="Arendt D."/>
            <person name="Savage R."/>
            <person name="Osoegawa K."/>
            <person name="de Jong P."/>
            <person name="Lindberg D.R."/>
            <person name="Seaver E.C."/>
            <person name="Weisblat D.A."/>
            <person name="Putnam N.H."/>
            <person name="Grigoriev I.V."/>
            <person name="Rokhsar D.S."/>
        </authorList>
    </citation>
    <scope>NUCLEOTIDE SEQUENCE</scope>
    <source>
        <strain evidence="4">I ESC-2004</strain>
    </source>
</reference>
<reference evidence="3" key="3">
    <citation type="submission" date="2015-06" db="UniProtKB">
        <authorList>
            <consortium name="EnsemblMetazoa"/>
        </authorList>
    </citation>
    <scope>IDENTIFICATION</scope>
</reference>
<accession>R7TXX0</accession>
<dbReference type="EMBL" id="AMQN01002054">
    <property type="status" value="NOT_ANNOTATED_CDS"/>
    <property type="molecule type" value="Genomic_DNA"/>
</dbReference>
<keyword evidence="4" id="KW-1185">Reference proteome</keyword>
<evidence type="ECO:0000313" key="4">
    <source>
        <dbReference type="Proteomes" id="UP000014760"/>
    </source>
</evidence>